<gene>
    <name evidence="1" type="ORF">JD77_05531</name>
</gene>
<reference evidence="1 2" key="1">
    <citation type="submission" date="2019-07" db="EMBL/GenBank/DDBJ databases">
        <title>R&amp;d 2014.</title>
        <authorList>
            <person name="Klenk H.-P."/>
        </authorList>
    </citation>
    <scope>NUCLEOTIDE SEQUENCE [LARGE SCALE GENOMIC DNA]</scope>
    <source>
        <strain evidence="1 2">DSM 43868</strain>
    </source>
</reference>
<dbReference type="AlphaFoldDB" id="A0A562II63"/>
<dbReference type="Proteomes" id="UP000319825">
    <property type="component" value="Unassembled WGS sequence"/>
</dbReference>
<dbReference type="RefSeq" id="WP_170286559.1">
    <property type="nucleotide sequence ID" value="NZ_BAAATQ010000258.1"/>
</dbReference>
<proteinExistence type="predicted"/>
<sequence length="58" mass="6552">MRGALAGLLMPYPAGSFLPAVYQEDDFVMRWTAALDEVLAPRSVRCRFRPRSPHRMSG</sequence>
<comment type="caution">
    <text evidence="1">The sequence shown here is derived from an EMBL/GenBank/DDBJ whole genome shotgun (WGS) entry which is preliminary data.</text>
</comment>
<accession>A0A562II63</accession>
<dbReference type="EMBL" id="VLKE01000001">
    <property type="protein sequence ID" value="TWH70506.1"/>
    <property type="molecule type" value="Genomic_DNA"/>
</dbReference>
<name>A0A562II63_MICOL</name>
<keyword evidence="2" id="KW-1185">Reference proteome</keyword>
<evidence type="ECO:0000313" key="1">
    <source>
        <dbReference type="EMBL" id="TWH70506.1"/>
    </source>
</evidence>
<protein>
    <submittedName>
        <fullName evidence="1">Uncharacterized protein</fullName>
    </submittedName>
</protein>
<organism evidence="1 2">
    <name type="scientific">Micromonospora olivasterospora</name>
    <dbReference type="NCBI Taxonomy" id="1880"/>
    <lineage>
        <taxon>Bacteria</taxon>
        <taxon>Bacillati</taxon>
        <taxon>Actinomycetota</taxon>
        <taxon>Actinomycetes</taxon>
        <taxon>Micromonosporales</taxon>
        <taxon>Micromonosporaceae</taxon>
        <taxon>Micromonospora</taxon>
    </lineage>
</organism>
<evidence type="ECO:0000313" key="2">
    <source>
        <dbReference type="Proteomes" id="UP000319825"/>
    </source>
</evidence>